<comment type="caution">
    <text evidence="5">The sequence shown here is derived from an EMBL/GenBank/DDBJ whole genome shotgun (WGS) entry which is preliminary data.</text>
</comment>
<dbReference type="RefSeq" id="WP_007472361.1">
    <property type="nucleotide sequence ID" value="NZ_KQ130615.1"/>
</dbReference>
<evidence type="ECO:0000259" key="4">
    <source>
        <dbReference type="PROSITE" id="PS51786"/>
    </source>
</evidence>
<dbReference type="AlphaFoldDB" id="A0A0J8G9U8"/>
<gene>
    <name evidence="5" type="ORF">X560_1379</name>
</gene>
<keyword evidence="1" id="KW-0378">Hydrolase</keyword>
<sequence>MRTQWKKIVAIIVLLVVIAGFFIPMPYYITKPGSTEKLEPLVEIEGHKSELKGSLSLVTIAMANANIYTYGLAKLLPYQEIEKESDVRYENESNEEYNVRQMYMMNESKNNAIQVAYKAANQKVTVKYDGIYVLSVLDNVPAAKYLHAGDLITKIDGHAFESSAEFIQYVKSKKVHDVVTIDYVHDKKAETAQIELTTIDKKGTVGIGITLVDDEKVTTDPKIKIDSEQIGGPSAGLMFSLEIYSRFQKDDLTKGYPIAGTGTIDPKGNVGRIGGINQKVVAADKSGAKFFFAPDDKVTDEMKKADPTIKSNYKEAVETAKDIDTDMKIIPVKTFQDAVSYLEKLQPKK</sequence>
<name>A0A0J8G9U8_9LIST</name>
<feature type="active site" evidence="1">
    <location>
        <position position="279"/>
    </location>
</feature>
<dbReference type="PROSITE" id="PS51786">
    <property type="entry name" value="LON_PROTEOLYTIC"/>
    <property type="match status" value="1"/>
</dbReference>
<proteinExistence type="inferred from homology"/>
<evidence type="ECO:0000313" key="6">
    <source>
        <dbReference type="Proteomes" id="UP000052258"/>
    </source>
</evidence>
<dbReference type="PROSITE" id="PS50106">
    <property type="entry name" value="PDZ"/>
    <property type="match status" value="1"/>
</dbReference>
<feature type="domain" description="Lon proteolytic" evidence="4">
    <location>
        <begin position="226"/>
        <end position="345"/>
    </location>
</feature>
<keyword evidence="2" id="KW-0472">Membrane</keyword>
<feature type="active site" evidence="1">
    <location>
        <position position="234"/>
    </location>
</feature>
<dbReference type="PANTHER" id="PTHR10046">
    <property type="entry name" value="ATP DEPENDENT LON PROTEASE FAMILY MEMBER"/>
    <property type="match status" value="1"/>
</dbReference>
<dbReference type="Pfam" id="PF13180">
    <property type="entry name" value="PDZ_2"/>
    <property type="match status" value="1"/>
</dbReference>
<dbReference type="Gene3D" id="2.30.42.10">
    <property type="match status" value="1"/>
</dbReference>
<keyword evidence="2" id="KW-1133">Transmembrane helix</keyword>
<dbReference type="InterPro" id="IPR036034">
    <property type="entry name" value="PDZ_sf"/>
</dbReference>
<dbReference type="GO" id="GO:0030163">
    <property type="term" value="P:protein catabolic process"/>
    <property type="evidence" value="ECO:0007669"/>
    <property type="project" value="InterPro"/>
</dbReference>
<dbReference type="InterPro" id="IPR020568">
    <property type="entry name" value="Ribosomal_Su5_D2-typ_SF"/>
</dbReference>
<dbReference type="InterPro" id="IPR027065">
    <property type="entry name" value="Lon_Prtase"/>
</dbReference>
<keyword evidence="1" id="KW-0720">Serine protease</keyword>
<dbReference type="Pfam" id="PF05362">
    <property type="entry name" value="Lon_C"/>
    <property type="match status" value="1"/>
</dbReference>
<dbReference type="GO" id="GO:0004252">
    <property type="term" value="F:serine-type endopeptidase activity"/>
    <property type="evidence" value="ECO:0007669"/>
    <property type="project" value="UniProtKB-UniRule"/>
</dbReference>
<evidence type="ECO:0000259" key="3">
    <source>
        <dbReference type="PROSITE" id="PS50106"/>
    </source>
</evidence>
<organism evidence="5 6">
    <name type="scientific">Listeria fleischmannii 1991</name>
    <dbReference type="NCBI Taxonomy" id="1430899"/>
    <lineage>
        <taxon>Bacteria</taxon>
        <taxon>Bacillati</taxon>
        <taxon>Bacillota</taxon>
        <taxon>Bacilli</taxon>
        <taxon>Bacillales</taxon>
        <taxon>Listeriaceae</taxon>
        <taxon>Listeria</taxon>
    </lineage>
</organism>
<evidence type="ECO:0000256" key="1">
    <source>
        <dbReference type="PROSITE-ProRule" id="PRU01122"/>
    </source>
</evidence>
<keyword evidence="2" id="KW-0812">Transmembrane</keyword>
<dbReference type="InterPro" id="IPR001478">
    <property type="entry name" value="PDZ"/>
</dbReference>
<dbReference type="EMBL" id="AZHO01000019">
    <property type="protein sequence ID" value="KMT59440.1"/>
    <property type="molecule type" value="Genomic_DNA"/>
</dbReference>
<dbReference type="SUPFAM" id="SSF50156">
    <property type="entry name" value="PDZ domain-like"/>
    <property type="match status" value="1"/>
</dbReference>
<dbReference type="GO" id="GO:0006508">
    <property type="term" value="P:proteolysis"/>
    <property type="evidence" value="ECO:0007669"/>
    <property type="project" value="UniProtKB-KW"/>
</dbReference>
<dbReference type="SUPFAM" id="SSF54211">
    <property type="entry name" value="Ribosomal protein S5 domain 2-like"/>
    <property type="match status" value="1"/>
</dbReference>
<dbReference type="GO" id="GO:0004176">
    <property type="term" value="F:ATP-dependent peptidase activity"/>
    <property type="evidence" value="ECO:0007669"/>
    <property type="project" value="UniProtKB-UniRule"/>
</dbReference>
<dbReference type="GO" id="GO:0005524">
    <property type="term" value="F:ATP binding"/>
    <property type="evidence" value="ECO:0007669"/>
    <property type="project" value="InterPro"/>
</dbReference>
<dbReference type="NCBIfam" id="NF041438">
    <property type="entry name" value="SepM_fam_S16"/>
    <property type="match status" value="1"/>
</dbReference>
<evidence type="ECO:0000256" key="2">
    <source>
        <dbReference type="SAM" id="Phobius"/>
    </source>
</evidence>
<feature type="domain" description="PDZ" evidence="3">
    <location>
        <begin position="101"/>
        <end position="162"/>
    </location>
</feature>
<accession>A0A0J8G9U8</accession>
<feature type="transmembrane region" description="Helical" evidence="2">
    <location>
        <begin position="7"/>
        <end position="29"/>
    </location>
</feature>
<reference evidence="5 6" key="1">
    <citation type="journal article" date="2015" name="Genome Biol. Evol.">
        <title>Comparative Genomics of Listeria Sensu Lato: Genus-Wide Differences in Evolutionary Dynamics and the Progressive Gain of Complex, Potentially Pathogenicity-Related Traits through Lateral Gene Transfer.</title>
        <authorList>
            <person name="Chiara M."/>
            <person name="Caruso M."/>
            <person name="D'Erchia A.M."/>
            <person name="Manzari C."/>
            <person name="Fraccalvieri R."/>
            <person name="Goffredo E."/>
            <person name="Latorre L."/>
            <person name="Miccolupo A."/>
            <person name="Padalino I."/>
            <person name="Santagada G."/>
            <person name="Chiocco D."/>
            <person name="Pesole G."/>
            <person name="Horner D.S."/>
            <person name="Parisi A."/>
        </authorList>
    </citation>
    <scope>NUCLEOTIDE SEQUENCE [LARGE SCALE GENOMIC DNA]</scope>
    <source>
        <strain evidence="5 6">1991</strain>
    </source>
</reference>
<comment type="similarity">
    <text evidence="1">Belongs to the peptidase S16 family.</text>
</comment>
<dbReference type="InterPro" id="IPR008269">
    <property type="entry name" value="Lon_proteolytic"/>
</dbReference>
<protein>
    <recommendedName>
        <fullName evidence="1">endopeptidase La</fullName>
        <ecNumber evidence="1">3.4.21.53</ecNumber>
    </recommendedName>
</protein>
<keyword evidence="1 5" id="KW-0645">Protease</keyword>
<dbReference type="OrthoDB" id="2356897at2"/>
<dbReference type="EC" id="3.4.21.53" evidence="1"/>
<dbReference type="Proteomes" id="UP000052258">
    <property type="component" value="Unassembled WGS sequence"/>
</dbReference>
<evidence type="ECO:0000313" key="5">
    <source>
        <dbReference type="EMBL" id="KMT59440.1"/>
    </source>
</evidence>
<comment type="catalytic activity">
    <reaction evidence="1">
        <text>Hydrolysis of proteins in presence of ATP.</text>
        <dbReference type="EC" id="3.4.21.53"/>
    </reaction>
</comment>
<keyword evidence="6" id="KW-1185">Reference proteome</keyword>
<dbReference type="PATRIC" id="fig|1430899.3.peg.1582"/>